<proteinExistence type="predicted"/>
<dbReference type="Proteomes" id="UP000607559">
    <property type="component" value="Unassembled WGS sequence"/>
</dbReference>
<evidence type="ECO:0000313" key="3">
    <source>
        <dbReference type="Proteomes" id="UP000607559"/>
    </source>
</evidence>
<dbReference type="RefSeq" id="WP_188936066.1">
    <property type="nucleotide sequence ID" value="NZ_BMJC01000005.1"/>
</dbReference>
<protein>
    <submittedName>
        <fullName evidence="2">Uncharacterized protein</fullName>
    </submittedName>
</protein>
<accession>A0A8J2XVJ8</accession>
<keyword evidence="1" id="KW-0472">Membrane</keyword>
<organism evidence="2 3">
    <name type="scientific">Puia dinghuensis</name>
    <dbReference type="NCBI Taxonomy" id="1792502"/>
    <lineage>
        <taxon>Bacteria</taxon>
        <taxon>Pseudomonadati</taxon>
        <taxon>Bacteroidota</taxon>
        <taxon>Chitinophagia</taxon>
        <taxon>Chitinophagales</taxon>
        <taxon>Chitinophagaceae</taxon>
        <taxon>Puia</taxon>
    </lineage>
</organism>
<keyword evidence="1" id="KW-0812">Transmembrane</keyword>
<comment type="caution">
    <text evidence="2">The sequence shown here is derived from an EMBL/GenBank/DDBJ whole genome shotgun (WGS) entry which is preliminary data.</text>
</comment>
<evidence type="ECO:0000256" key="1">
    <source>
        <dbReference type="SAM" id="Phobius"/>
    </source>
</evidence>
<reference evidence="2" key="1">
    <citation type="journal article" date="2014" name="Int. J. Syst. Evol. Microbiol.">
        <title>Complete genome sequence of Corynebacterium casei LMG S-19264T (=DSM 44701T), isolated from a smear-ripened cheese.</title>
        <authorList>
            <consortium name="US DOE Joint Genome Institute (JGI-PGF)"/>
            <person name="Walter F."/>
            <person name="Albersmeier A."/>
            <person name="Kalinowski J."/>
            <person name="Ruckert C."/>
        </authorList>
    </citation>
    <scope>NUCLEOTIDE SEQUENCE</scope>
    <source>
        <strain evidence="2">CGMCC 1.15448</strain>
    </source>
</reference>
<name>A0A8J2XVJ8_9BACT</name>
<gene>
    <name evidence="2" type="ORF">GCM10011511_45030</name>
</gene>
<sequence length="67" mass="7865">MKFRSLLILLIIGLALVPVYYLNRWLQGVMRPRESAGRFFLFLFSNFILIVVYTVLIVGLMVRLFGR</sequence>
<keyword evidence="1" id="KW-1133">Transmembrane helix</keyword>
<dbReference type="EMBL" id="BMJC01000005">
    <property type="protein sequence ID" value="GGB16216.1"/>
    <property type="molecule type" value="Genomic_DNA"/>
</dbReference>
<reference evidence="2" key="2">
    <citation type="submission" date="2020-09" db="EMBL/GenBank/DDBJ databases">
        <authorList>
            <person name="Sun Q."/>
            <person name="Zhou Y."/>
        </authorList>
    </citation>
    <scope>NUCLEOTIDE SEQUENCE</scope>
    <source>
        <strain evidence="2">CGMCC 1.15448</strain>
    </source>
</reference>
<feature type="transmembrane region" description="Helical" evidence="1">
    <location>
        <begin position="40"/>
        <end position="65"/>
    </location>
</feature>
<dbReference type="AlphaFoldDB" id="A0A8J2XVJ8"/>
<evidence type="ECO:0000313" key="2">
    <source>
        <dbReference type="EMBL" id="GGB16216.1"/>
    </source>
</evidence>
<keyword evidence="3" id="KW-1185">Reference proteome</keyword>